<feature type="compositionally biased region" description="Basic residues" evidence="1">
    <location>
        <begin position="10"/>
        <end position="21"/>
    </location>
</feature>
<gene>
    <name evidence="2" type="ORF">XNOV1_A034095</name>
</gene>
<reference evidence="2" key="1">
    <citation type="submission" date="2023-08" db="EMBL/GenBank/DDBJ databases">
        <authorList>
            <person name="Alioto T."/>
            <person name="Alioto T."/>
            <person name="Gomez Garrido J."/>
        </authorList>
    </citation>
    <scope>NUCLEOTIDE SEQUENCE</scope>
</reference>
<accession>A0AAV1G7M5</accession>
<name>A0AAV1G7M5_XYRNO</name>
<organism evidence="2 3">
    <name type="scientific">Xyrichtys novacula</name>
    <name type="common">Pearly razorfish</name>
    <name type="synonym">Hemipteronotus novacula</name>
    <dbReference type="NCBI Taxonomy" id="13765"/>
    <lineage>
        <taxon>Eukaryota</taxon>
        <taxon>Metazoa</taxon>
        <taxon>Chordata</taxon>
        <taxon>Craniata</taxon>
        <taxon>Vertebrata</taxon>
        <taxon>Euteleostomi</taxon>
        <taxon>Actinopterygii</taxon>
        <taxon>Neopterygii</taxon>
        <taxon>Teleostei</taxon>
        <taxon>Neoteleostei</taxon>
        <taxon>Acanthomorphata</taxon>
        <taxon>Eupercaria</taxon>
        <taxon>Labriformes</taxon>
        <taxon>Labridae</taxon>
        <taxon>Xyrichtys</taxon>
    </lineage>
</organism>
<dbReference type="Proteomes" id="UP001178508">
    <property type="component" value="Chromosome 12"/>
</dbReference>
<feature type="region of interest" description="Disordered" evidence="1">
    <location>
        <begin position="1"/>
        <end position="23"/>
    </location>
</feature>
<protein>
    <submittedName>
        <fullName evidence="2">Uncharacterized protein</fullName>
    </submittedName>
</protein>
<sequence length="80" mass="9352">MARFQTVGRRNQRKEKQKKINKKQEVEGNFWMLRNQDIKKEPHDWWLNPNVHPALWVGASGSANAEGCLHQGFIRLSSSH</sequence>
<dbReference type="EMBL" id="OY660875">
    <property type="protein sequence ID" value="CAJ1069348.1"/>
    <property type="molecule type" value="Genomic_DNA"/>
</dbReference>
<proteinExistence type="predicted"/>
<evidence type="ECO:0000256" key="1">
    <source>
        <dbReference type="SAM" id="MobiDB-lite"/>
    </source>
</evidence>
<keyword evidence="3" id="KW-1185">Reference proteome</keyword>
<dbReference type="AlphaFoldDB" id="A0AAV1G7M5"/>
<evidence type="ECO:0000313" key="2">
    <source>
        <dbReference type="EMBL" id="CAJ1069348.1"/>
    </source>
</evidence>
<evidence type="ECO:0000313" key="3">
    <source>
        <dbReference type="Proteomes" id="UP001178508"/>
    </source>
</evidence>